<evidence type="ECO:0000313" key="4">
    <source>
        <dbReference type="Proteomes" id="UP000199086"/>
    </source>
</evidence>
<evidence type="ECO:0000256" key="2">
    <source>
        <dbReference type="SAM" id="Phobius"/>
    </source>
</evidence>
<evidence type="ECO:0000256" key="1">
    <source>
        <dbReference type="SAM" id="MobiDB-lite"/>
    </source>
</evidence>
<keyword evidence="2" id="KW-0472">Membrane</keyword>
<name>A0A1G6HMI3_9ACTN</name>
<reference evidence="3 4" key="1">
    <citation type="submission" date="2016-06" db="EMBL/GenBank/DDBJ databases">
        <authorList>
            <person name="Olsen C.W."/>
            <person name="Carey S."/>
            <person name="Hinshaw L."/>
            <person name="Karasin A.I."/>
        </authorList>
    </citation>
    <scope>NUCLEOTIDE SEQUENCE [LARGE SCALE GENOMIC DNA]</scope>
    <source>
        <strain evidence="3 4">LZ-22</strain>
    </source>
</reference>
<dbReference type="Proteomes" id="UP000199086">
    <property type="component" value="Unassembled WGS sequence"/>
</dbReference>
<dbReference type="AlphaFoldDB" id="A0A1G6HMI3"/>
<keyword evidence="2" id="KW-1133">Transmembrane helix</keyword>
<proteinExistence type="predicted"/>
<protein>
    <submittedName>
        <fullName evidence="3">Uncharacterized membrane protein</fullName>
    </submittedName>
</protein>
<accession>A0A1G6HMI3</accession>
<feature type="region of interest" description="Disordered" evidence="1">
    <location>
        <begin position="59"/>
        <end position="86"/>
    </location>
</feature>
<keyword evidence="4" id="KW-1185">Reference proteome</keyword>
<feature type="transmembrane region" description="Helical" evidence="2">
    <location>
        <begin position="24"/>
        <end position="48"/>
    </location>
</feature>
<feature type="region of interest" description="Disordered" evidence="1">
    <location>
        <begin position="117"/>
        <end position="145"/>
    </location>
</feature>
<gene>
    <name evidence="3" type="ORF">GA0111570_11131</name>
</gene>
<sequence>MMGWGGMGWGGAGYRGAGYGGAGWVGIFAGFALFILALLVIAALNYLYRRAHHGTPLITKLSEGDRDSHSAARASYRAGQGAATSPEDEAMSALAARLASGEITPEDYQERVATLRTVRDQGIDPTAGMPYLGPQDTARPDRRAA</sequence>
<dbReference type="STRING" id="1577474.GA0111570_11131"/>
<dbReference type="EMBL" id="FMYF01000011">
    <property type="protein sequence ID" value="SDB94656.1"/>
    <property type="molecule type" value="Genomic_DNA"/>
</dbReference>
<evidence type="ECO:0000313" key="3">
    <source>
        <dbReference type="EMBL" id="SDB94656.1"/>
    </source>
</evidence>
<organism evidence="3 4">
    <name type="scientific">Raineyella antarctica</name>
    <dbReference type="NCBI Taxonomy" id="1577474"/>
    <lineage>
        <taxon>Bacteria</taxon>
        <taxon>Bacillati</taxon>
        <taxon>Actinomycetota</taxon>
        <taxon>Actinomycetes</taxon>
        <taxon>Propionibacteriales</taxon>
        <taxon>Propionibacteriaceae</taxon>
        <taxon>Raineyella</taxon>
    </lineage>
</organism>
<keyword evidence="2" id="KW-0812">Transmembrane</keyword>